<name>A0A183C9Q4_GLOPA</name>
<dbReference type="PANTHER" id="PTHR21040:SF8">
    <property type="entry name" value="BCDNA.GH04120"/>
    <property type="match status" value="1"/>
</dbReference>
<proteinExistence type="predicted"/>
<protein>
    <submittedName>
        <fullName evidence="3">DUF4015 domain-containing protein</fullName>
    </submittedName>
</protein>
<reference evidence="3" key="3">
    <citation type="submission" date="2016-06" db="UniProtKB">
        <authorList>
            <consortium name="WormBaseParasite"/>
        </authorList>
    </citation>
    <scope>IDENTIFICATION</scope>
</reference>
<keyword evidence="1" id="KW-0472">Membrane</keyword>
<keyword evidence="1" id="KW-0812">Transmembrane</keyword>
<evidence type="ECO:0000256" key="1">
    <source>
        <dbReference type="SAM" id="Phobius"/>
    </source>
</evidence>
<dbReference type="WBParaSite" id="GPLIN_000960200">
    <property type="protein sequence ID" value="GPLIN_000960200"/>
    <property type="gene ID" value="GPLIN_000960200"/>
</dbReference>
<evidence type="ECO:0000313" key="2">
    <source>
        <dbReference type="Proteomes" id="UP000050741"/>
    </source>
</evidence>
<sequence>MKYEAIVSCFDRVMPTLRRLKQYLQFNARLVGFLICIFLIFIFAFYNLFDLELEFENKMSSPVRLLTKSTFNRQIVHLDLKGAAPKPHYLLELFQFFKKLGFTAILMEYEDMFPYKSGLSVLARKTAYNETTIKQLKEVRFNASKEY</sequence>
<evidence type="ECO:0000313" key="3">
    <source>
        <dbReference type="WBParaSite" id="GPLIN_000960200"/>
    </source>
</evidence>
<organism evidence="2 3">
    <name type="scientific">Globodera pallida</name>
    <name type="common">Potato cyst nematode worm</name>
    <name type="synonym">Heterodera pallida</name>
    <dbReference type="NCBI Taxonomy" id="36090"/>
    <lineage>
        <taxon>Eukaryota</taxon>
        <taxon>Metazoa</taxon>
        <taxon>Ecdysozoa</taxon>
        <taxon>Nematoda</taxon>
        <taxon>Chromadorea</taxon>
        <taxon>Rhabditida</taxon>
        <taxon>Tylenchina</taxon>
        <taxon>Tylenchomorpha</taxon>
        <taxon>Tylenchoidea</taxon>
        <taxon>Heteroderidae</taxon>
        <taxon>Heteroderinae</taxon>
        <taxon>Globodera</taxon>
    </lineage>
</organism>
<dbReference type="GO" id="GO:0015929">
    <property type="term" value="F:hexosaminidase activity"/>
    <property type="evidence" value="ECO:0007669"/>
    <property type="project" value="InterPro"/>
</dbReference>
<accession>A0A183C9Q4</accession>
<keyword evidence="2" id="KW-1185">Reference proteome</keyword>
<dbReference type="InterPro" id="IPR038901">
    <property type="entry name" value="HEXDC-like"/>
</dbReference>
<reference evidence="2" key="2">
    <citation type="submission" date="2014-05" db="EMBL/GenBank/DDBJ databases">
        <title>The genome and life-stage specific transcriptomes of Globodera pallida elucidate key aspects of plant parasitism by a cyst nematode.</title>
        <authorList>
            <person name="Cotton J.A."/>
            <person name="Lilley C.J."/>
            <person name="Jones L.M."/>
            <person name="Kikuchi T."/>
            <person name="Reid A.J."/>
            <person name="Thorpe P."/>
            <person name="Tsai I.J."/>
            <person name="Beasley H."/>
            <person name="Blok V."/>
            <person name="Cock P.J.A."/>
            <person name="Van den Akker S.E."/>
            <person name="Holroyd N."/>
            <person name="Hunt M."/>
            <person name="Mantelin S."/>
            <person name="Naghra H."/>
            <person name="Pain A."/>
            <person name="Palomares-Rius J.E."/>
            <person name="Zarowiecki M."/>
            <person name="Berriman M."/>
            <person name="Jones J.T."/>
            <person name="Urwin P.E."/>
        </authorList>
    </citation>
    <scope>NUCLEOTIDE SEQUENCE [LARGE SCALE GENOMIC DNA]</scope>
    <source>
        <strain evidence="2">Lindley</strain>
    </source>
</reference>
<dbReference type="Proteomes" id="UP000050741">
    <property type="component" value="Unassembled WGS sequence"/>
</dbReference>
<reference evidence="2" key="1">
    <citation type="submission" date="2013-12" db="EMBL/GenBank/DDBJ databases">
        <authorList>
            <person name="Aslett M."/>
        </authorList>
    </citation>
    <scope>NUCLEOTIDE SEQUENCE [LARGE SCALE GENOMIC DNA]</scope>
    <source>
        <strain evidence="2">Lindley</strain>
    </source>
</reference>
<dbReference type="AlphaFoldDB" id="A0A183C9Q4"/>
<feature type="transmembrane region" description="Helical" evidence="1">
    <location>
        <begin position="30"/>
        <end position="49"/>
    </location>
</feature>
<dbReference type="Gene3D" id="3.20.20.80">
    <property type="entry name" value="Glycosidases"/>
    <property type="match status" value="1"/>
</dbReference>
<dbReference type="PANTHER" id="PTHR21040">
    <property type="entry name" value="BCDNA.GH04120"/>
    <property type="match status" value="1"/>
</dbReference>
<keyword evidence="1" id="KW-1133">Transmembrane helix</keyword>